<organism evidence="1 2">
    <name type="scientific">Rhodocollybia butyracea</name>
    <dbReference type="NCBI Taxonomy" id="206335"/>
    <lineage>
        <taxon>Eukaryota</taxon>
        <taxon>Fungi</taxon>
        <taxon>Dikarya</taxon>
        <taxon>Basidiomycota</taxon>
        <taxon>Agaricomycotina</taxon>
        <taxon>Agaricomycetes</taxon>
        <taxon>Agaricomycetidae</taxon>
        <taxon>Agaricales</taxon>
        <taxon>Marasmiineae</taxon>
        <taxon>Omphalotaceae</taxon>
        <taxon>Rhodocollybia</taxon>
    </lineage>
</organism>
<evidence type="ECO:0000313" key="2">
    <source>
        <dbReference type="Proteomes" id="UP000772434"/>
    </source>
</evidence>
<accession>A0A9P5TVB8</accession>
<protein>
    <submittedName>
        <fullName evidence="1">Uncharacterized protein</fullName>
    </submittedName>
</protein>
<gene>
    <name evidence="1" type="ORF">BDP27DRAFT_1245195</name>
</gene>
<dbReference type="EMBL" id="JADNRY010000595">
    <property type="protein sequence ID" value="KAF9037433.1"/>
    <property type="molecule type" value="Genomic_DNA"/>
</dbReference>
<comment type="caution">
    <text evidence="1">The sequence shown here is derived from an EMBL/GenBank/DDBJ whole genome shotgun (WGS) entry which is preliminary data.</text>
</comment>
<evidence type="ECO:0000313" key="1">
    <source>
        <dbReference type="EMBL" id="KAF9037433.1"/>
    </source>
</evidence>
<feature type="non-terminal residue" evidence="1">
    <location>
        <position position="1"/>
    </location>
</feature>
<sequence>QVIHDTSVVKSLKGRAIAQMAAKGIHVTLAEQKIAEGIIPKVVSGLARRVNDSSSVLRPEFERLVASTPDLHTDKTTLSRRVATCWNSELTCLDDHLLLRKPVEQLTGQSNLKLSSYRLSQAQWPLAKELRNVLKIFLGATLAFSRKETPLVNEAVELMEDILLKLRTIRDSTTGPNGKPVSPIIRVAAHSGVLVAEKYYKLFGDCEIYAIAIVMSPEKKLQWFTKRGWSEEDIAKTTATVLRRWSQSYVFLPTVNAAQSTPHLAPQPNHIVSLIILLLITIYIPS</sequence>
<name>A0A9P5TVB8_9AGAR</name>
<proteinExistence type="predicted"/>
<dbReference type="Proteomes" id="UP000772434">
    <property type="component" value="Unassembled WGS sequence"/>
</dbReference>
<dbReference type="AlphaFoldDB" id="A0A9P5TVB8"/>
<keyword evidence="2" id="KW-1185">Reference proteome</keyword>
<dbReference type="OrthoDB" id="3251057at2759"/>
<reference evidence="1" key="1">
    <citation type="submission" date="2020-11" db="EMBL/GenBank/DDBJ databases">
        <authorList>
            <consortium name="DOE Joint Genome Institute"/>
            <person name="Ahrendt S."/>
            <person name="Riley R."/>
            <person name="Andreopoulos W."/>
            <person name="Labutti K."/>
            <person name="Pangilinan J."/>
            <person name="Ruiz-Duenas F.J."/>
            <person name="Barrasa J.M."/>
            <person name="Sanchez-Garcia M."/>
            <person name="Camarero S."/>
            <person name="Miyauchi S."/>
            <person name="Serrano A."/>
            <person name="Linde D."/>
            <person name="Babiker R."/>
            <person name="Drula E."/>
            <person name="Ayuso-Fernandez I."/>
            <person name="Pacheco R."/>
            <person name="Padilla G."/>
            <person name="Ferreira P."/>
            <person name="Barriuso J."/>
            <person name="Kellner H."/>
            <person name="Castanera R."/>
            <person name="Alfaro M."/>
            <person name="Ramirez L."/>
            <person name="Pisabarro A.G."/>
            <person name="Kuo A."/>
            <person name="Tritt A."/>
            <person name="Lipzen A."/>
            <person name="He G."/>
            <person name="Yan M."/>
            <person name="Ng V."/>
            <person name="Cullen D."/>
            <person name="Martin F."/>
            <person name="Rosso M.-N."/>
            <person name="Henrissat B."/>
            <person name="Hibbett D."/>
            <person name="Martinez A.T."/>
            <person name="Grigoriev I.V."/>
        </authorList>
    </citation>
    <scope>NUCLEOTIDE SEQUENCE</scope>
    <source>
        <strain evidence="1">AH 40177</strain>
    </source>
</reference>